<sequence length="39" mass="4171">MRAVEFSSSRQGDSPLLPELLAQIPLEETIGQAITSEVG</sequence>
<keyword evidence="2" id="KW-1185">Reference proteome</keyword>
<dbReference type="Proteomes" id="UP000576152">
    <property type="component" value="Unassembled WGS sequence"/>
</dbReference>
<accession>A0ABR6HTS4</accession>
<evidence type="ECO:0000313" key="1">
    <source>
        <dbReference type="EMBL" id="MBB3713825.1"/>
    </source>
</evidence>
<protein>
    <submittedName>
        <fullName evidence="1">Uncharacterized protein</fullName>
    </submittedName>
</protein>
<dbReference type="EMBL" id="JACIBX010000021">
    <property type="protein sequence ID" value="MBB3713825.1"/>
    <property type="molecule type" value="Genomic_DNA"/>
</dbReference>
<organism evidence="1 2">
    <name type="scientific">Limimaricola variabilis</name>
    <dbReference type="NCBI Taxonomy" id="1492771"/>
    <lineage>
        <taxon>Bacteria</taxon>
        <taxon>Pseudomonadati</taxon>
        <taxon>Pseudomonadota</taxon>
        <taxon>Alphaproteobacteria</taxon>
        <taxon>Rhodobacterales</taxon>
        <taxon>Paracoccaceae</taxon>
        <taxon>Limimaricola</taxon>
    </lineage>
</organism>
<proteinExistence type="predicted"/>
<name>A0ABR6HTS4_9RHOB</name>
<gene>
    <name evidence="1" type="ORF">FHS00_003432</name>
</gene>
<evidence type="ECO:0000313" key="2">
    <source>
        <dbReference type="Proteomes" id="UP000576152"/>
    </source>
</evidence>
<comment type="caution">
    <text evidence="1">The sequence shown here is derived from an EMBL/GenBank/DDBJ whole genome shotgun (WGS) entry which is preliminary data.</text>
</comment>
<reference evidence="1 2" key="1">
    <citation type="submission" date="2020-08" db="EMBL/GenBank/DDBJ databases">
        <title>Genomic Encyclopedia of Type Strains, Phase III (KMG-III): the genomes of soil and plant-associated and newly described type strains.</title>
        <authorList>
            <person name="Whitman W."/>
        </authorList>
    </citation>
    <scope>NUCLEOTIDE SEQUENCE [LARGE SCALE GENOMIC DNA]</scope>
    <source>
        <strain evidence="1 2">CECT 8572</strain>
    </source>
</reference>